<dbReference type="PROSITE" id="PS51352">
    <property type="entry name" value="THIOREDOXIN_2"/>
    <property type="match status" value="1"/>
</dbReference>
<evidence type="ECO:0000313" key="4">
    <source>
        <dbReference type="Proteomes" id="UP000028875"/>
    </source>
</evidence>
<reference evidence="3 4" key="1">
    <citation type="submission" date="2014-03" db="EMBL/GenBank/DDBJ databases">
        <authorList>
            <person name="Urmite Genomes U."/>
        </authorList>
    </citation>
    <scope>NUCLEOTIDE SEQUENCE [LARGE SCALE GENOMIC DNA]</scope>
    <source>
        <strain evidence="3 4">Vm-5</strain>
    </source>
</reference>
<dbReference type="Gene3D" id="3.40.30.10">
    <property type="entry name" value="Glutaredoxin"/>
    <property type="match status" value="1"/>
</dbReference>
<accession>A0A024QDD0</accession>
<dbReference type="OrthoDB" id="9811352at2"/>
<dbReference type="STRING" id="1462526.BN990_02592"/>
<dbReference type="InterPro" id="IPR000866">
    <property type="entry name" value="AhpC/TSA"/>
</dbReference>
<dbReference type="eggNOG" id="COG0526">
    <property type="taxonomic scope" value="Bacteria"/>
</dbReference>
<dbReference type="RefSeq" id="WP_021291735.1">
    <property type="nucleotide sequence ID" value="NZ_BNER01000004.1"/>
</dbReference>
<gene>
    <name evidence="3" type="primary">ykuV</name>
    <name evidence="3" type="ORF">BN990_02592</name>
</gene>
<dbReference type="Pfam" id="PF00578">
    <property type="entry name" value="AhpC-TSA"/>
    <property type="match status" value="1"/>
</dbReference>
<dbReference type="Proteomes" id="UP000028875">
    <property type="component" value="Unassembled WGS sequence"/>
</dbReference>
<keyword evidence="1" id="KW-1015">Disulfide bond</keyword>
<evidence type="ECO:0000259" key="2">
    <source>
        <dbReference type="PROSITE" id="PS51352"/>
    </source>
</evidence>
<feature type="domain" description="Thioredoxin" evidence="2">
    <location>
        <begin position="1"/>
        <end position="146"/>
    </location>
</feature>
<dbReference type="GO" id="GO:0016491">
    <property type="term" value="F:oxidoreductase activity"/>
    <property type="evidence" value="ECO:0007669"/>
    <property type="project" value="InterPro"/>
</dbReference>
<organism evidence="3 4">
    <name type="scientific">Virgibacillus massiliensis</name>
    <dbReference type="NCBI Taxonomy" id="1462526"/>
    <lineage>
        <taxon>Bacteria</taxon>
        <taxon>Bacillati</taxon>
        <taxon>Bacillota</taxon>
        <taxon>Bacilli</taxon>
        <taxon>Bacillales</taxon>
        <taxon>Bacillaceae</taxon>
        <taxon>Virgibacillus</taxon>
    </lineage>
</organism>
<comment type="caution">
    <text evidence="3">The sequence shown here is derived from an EMBL/GenBank/DDBJ whole genome shotgun (WGS) entry which is preliminary data.</text>
</comment>
<evidence type="ECO:0000313" key="3">
    <source>
        <dbReference type="EMBL" id="CDQ40272.1"/>
    </source>
</evidence>
<keyword evidence="4" id="KW-1185">Reference proteome</keyword>
<proteinExistence type="predicted"/>
<evidence type="ECO:0000256" key="1">
    <source>
        <dbReference type="ARBA" id="ARBA00023157"/>
    </source>
</evidence>
<dbReference type="GO" id="GO:0016209">
    <property type="term" value="F:antioxidant activity"/>
    <property type="evidence" value="ECO:0007669"/>
    <property type="project" value="InterPro"/>
</dbReference>
<dbReference type="InterPro" id="IPR050553">
    <property type="entry name" value="Thioredoxin_ResA/DsbE_sf"/>
</dbReference>
<reference evidence="4" key="2">
    <citation type="submission" date="2014-05" db="EMBL/GenBank/DDBJ databases">
        <title>Draft genome sequence of Virgibacillus massiliensis Vm-5.</title>
        <authorList>
            <person name="Khelaifia S."/>
            <person name="Croce O."/>
            <person name="Lagier J.C."/>
            <person name="Raoult D."/>
        </authorList>
    </citation>
    <scope>NUCLEOTIDE SEQUENCE [LARGE SCALE GENOMIC DNA]</scope>
    <source>
        <strain evidence="4">Vm-5</strain>
    </source>
</reference>
<sequence>MRLRDEMPELHGGTDWLNSKPITKKDLLNSDPTFIHFWSISCDLCKKAMPNLNRIRDTYSDQIKVISIHHPRSEMDKDRREIRRTASDHGLTEPIIIDNQERLSKAFRLHYVPSYFLFDHSGILRFVQRGNSNTSLLEKRIKRIITNP</sequence>
<dbReference type="PANTHER" id="PTHR42852:SF12">
    <property type="entry name" value="THIOL-DISULFIDE OXIDOREDUCTASE YKUV"/>
    <property type="match status" value="1"/>
</dbReference>
<dbReference type="InterPro" id="IPR036249">
    <property type="entry name" value="Thioredoxin-like_sf"/>
</dbReference>
<dbReference type="CDD" id="cd02966">
    <property type="entry name" value="TlpA_like_family"/>
    <property type="match status" value="1"/>
</dbReference>
<dbReference type="PANTHER" id="PTHR42852">
    <property type="entry name" value="THIOL:DISULFIDE INTERCHANGE PROTEIN DSBE"/>
    <property type="match status" value="1"/>
</dbReference>
<dbReference type="InterPro" id="IPR013766">
    <property type="entry name" value="Thioredoxin_domain"/>
</dbReference>
<dbReference type="SUPFAM" id="SSF52833">
    <property type="entry name" value="Thioredoxin-like"/>
    <property type="match status" value="1"/>
</dbReference>
<dbReference type="EMBL" id="CCDP010000001">
    <property type="protein sequence ID" value="CDQ40272.1"/>
    <property type="molecule type" value="Genomic_DNA"/>
</dbReference>
<dbReference type="AlphaFoldDB" id="A0A024QDD0"/>
<protein>
    <submittedName>
        <fullName evidence="3">Thiol-disulfide oxidoreductase YkuV</fullName>
    </submittedName>
</protein>
<name>A0A024QDD0_9BACI</name>